<name>A0ABT2B185_9ACTN</name>
<dbReference type="PANTHER" id="PTHR43162">
    <property type="match status" value="1"/>
</dbReference>
<evidence type="ECO:0000313" key="3">
    <source>
        <dbReference type="EMBL" id="MCS0602271.1"/>
    </source>
</evidence>
<dbReference type="Gene3D" id="3.40.50.720">
    <property type="entry name" value="NAD(P)-binding Rossmann-like Domain"/>
    <property type="match status" value="1"/>
</dbReference>
<evidence type="ECO:0000259" key="2">
    <source>
        <dbReference type="Pfam" id="PF13460"/>
    </source>
</evidence>
<accession>A0ABT2B185</accession>
<dbReference type="InterPro" id="IPR036291">
    <property type="entry name" value="NAD(P)-bd_dom_sf"/>
</dbReference>
<dbReference type="SUPFAM" id="SSF51735">
    <property type="entry name" value="NAD(P)-binding Rossmann-fold domains"/>
    <property type="match status" value="1"/>
</dbReference>
<evidence type="ECO:0000256" key="1">
    <source>
        <dbReference type="SAM" id="MobiDB-lite"/>
    </source>
</evidence>
<organism evidence="3 4">
    <name type="scientific">Streptomyces pyxinicus</name>
    <dbReference type="NCBI Taxonomy" id="2970331"/>
    <lineage>
        <taxon>Bacteria</taxon>
        <taxon>Bacillati</taxon>
        <taxon>Actinomycetota</taxon>
        <taxon>Actinomycetes</taxon>
        <taxon>Kitasatosporales</taxon>
        <taxon>Streptomycetaceae</taxon>
        <taxon>Streptomyces</taxon>
    </lineage>
</organism>
<proteinExistence type="predicted"/>
<gene>
    <name evidence="3" type="ORF">NX794_13790</name>
</gene>
<evidence type="ECO:0000313" key="4">
    <source>
        <dbReference type="Proteomes" id="UP001205612"/>
    </source>
</evidence>
<dbReference type="InterPro" id="IPR016040">
    <property type="entry name" value="NAD(P)-bd_dom"/>
</dbReference>
<feature type="compositionally biased region" description="Low complexity" evidence="1">
    <location>
        <begin position="287"/>
        <end position="298"/>
    </location>
</feature>
<dbReference type="PANTHER" id="PTHR43162:SF1">
    <property type="entry name" value="PRESTALK A DIFFERENTIATION PROTEIN A"/>
    <property type="match status" value="1"/>
</dbReference>
<sequence>MTVLVTGATGSVGRLVTGHLLAAGVQVRALTRNPASAALPDGAEVREGDLLRPDTLRAALDGVERLYLFPVPETARAVVSAAEEAGVRRIVVLSSASVLDTSGDHHSAEHHRAVEHAVEESGVEWTFVRPDEFASNVLWKWGESIRTEGVARAPYGAAPRVPVHEADVAEVAAAALLEDGHAGQAYALTGPEVITQAGQVQAIAEAVGRPVAFEEITPDQAREEMTAAMPAPVVEMVLRYLTDAVAHPPVPVDTVERVTGRPGRTFARWAADHAGDFAPRSATVPLARRAPGAEEPAA</sequence>
<feature type="domain" description="NAD(P)-binding" evidence="2">
    <location>
        <begin position="7"/>
        <end position="178"/>
    </location>
</feature>
<dbReference type="Gene3D" id="3.90.25.10">
    <property type="entry name" value="UDP-galactose 4-epimerase, domain 1"/>
    <property type="match status" value="1"/>
</dbReference>
<dbReference type="EMBL" id="JANUGP010000008">
    <property type="protein sequence ID" value="MCS0602271.1"/>
    <property type="molecule type" value="Genomic_DNA"/>
</dbReference>
<dbReference type="Pfam" id="PF13460">
    <property type="entry name" value="NAD_binding_10"/>
    <property type="match status" value="1"/>
</dbReference>
<keyword evidence="4" id="KW-1185">Reference proteome</keyword>
<protein>
    <submittedName>
        <fullName evidence="3">NAD(P)H-binding protein</fullName>
    </submittedName>
</protein>
<reference evidence="3 4" key="1">
    <citation type="submission" date="2022-08" db="EMBL/GenBank/DDBJ databases">
        <authorList>
            <person name="Somphong A."/>
            <person name="Phongsopitanun W."/>
        </authorList>
    </citation>
    <scope>NUCLEOTIDE SEQUENCE [LARGE SCALE GENOMIC DNA]</scope>
    <source>
        <strain evidence="3 4">LP11</strain>
    </source>
</reference>
<dbReference type="InterPro" id="IPR051604">
    <property type="entry name" value="Ergot_Alk_Oxidoreductase"/>
</dbReference>
<comment type="caution">
    <text evidence="3">The sequence shown here is derived from an EMBL/GenBank/DDBJ whole genome shotgun (WGS) entry which is preliminary data.</text>
</comment>
<feature type="region of interest" description="Disordered" evidence="1">
    <location>
        <begin position="278"/>
        <end position="298"/>
    </location>
</feature>
<dbReference type="Proteomes" id="UP001205612">
    <property type="component" value="Unassembled WGS sequence"/>
</dbReference>